<dbReference type="InterPro" id="IPR012340">
    <property type="entry name" value="NA-bd_OB-fold"/>
</dbReference>
<dbReference type="PANTHER" id="PTHR11630:SF48">
    <property type="entry name" value="DNA HELICASE MCM9"/>
    <property type="match status" value="1"/>
</dbReference>
<dbReference type="EC" id="3.6.4.12" evidence="1"/>
<feature type="compositionally biased region" description="Polar residues" evidence="6">
    <location>
        <begin position="749"/>
        <end position="772"/>
    </location>
</feature>
<dbReference type="SUPFAM" id="SSF50249">
    <property type="entry name" value="Nucleic acid-binding proteins"/>
    <property type="match status" value="1"/>
</dbReference>
<dbReference type="PROSITE" id="PS00847">
    <property type="entry name" value="MCM_1"/>
    <property type="match status" value="1"/>
</dbReference>
<dbReference type="SMART" id="SM00350">
    <property type="entry name" value="MCM"/>
    <property type="match status" value="1"/>
</dbReference>
<feature type="domain" description="MCM C-terminal AAA(+) ATPase" evidence="7">
    <location>
        <begin position="358"/>
        <end position="561"/>
    </location>
</feature>
<evidence type="ECO:0000256" key="4">
    <source>
        <dbReference type="ARBA" id="ARBA00023125"/>
    </source>
</evidence>
<dbReference type="Pfam" id="PF00493">
    <property type="entry name" value="MCM"/>
    <property type="match status" value="1"/>
</dbReference>
<dbReference type="Gene3D" id="2.40.50.140">
    <property type="entry name" value="Nucleic acid-binding proteins"/>
    <property type="match status" value="1"/>
</dbReference>
<dbReference type="Pfam" id="PF17207">
    <property type="entry name" value="MCM_OB"/>
    <property type="match status" value="1"/>
</dbReference>
<organism evidence="8 9">
    <name type="scientific">Hyaloperonospora brassicae</name>
    <name type="common">Brassica downy mildew</name>
    <name type="synonym">Peronospora brassicae</name>
    <dbReference type="NCBI Taxonomy" id="162125"/>
    <lineage>
        <taxon>Eukaryota</taxon>
        <taxon>Sar</taxon>
        <taxon>Stramenopiles</taxon>
        <taxon>Oomycota</taxon>
        <taxon>Peronosporomycetes</taxon>
        <taxon>Peronosporales</taxon>
        <taxon>Peronosporaceae</taxon>
        <taxon>Hyaloperonospora</taxon>
    </lineage>
</organism>
<dbReference type="InterPro" id="IPR041562">
    <property type="entry name" value="MCM_lid"/>
</dbReference>
<dbReference type="PRINTS" id="PR01657">
    <property type="entry name" value="MCMFAMILY"/>
</dbReference>
<dbReference type="GO" id="GO:0005524">
    <property type="term" value="F:ATP binding"/>
    <property type="evidence" value="ECO:0007669"/>
    <property type="project" value="UniProtKB-KW"/>
</dbReference>
<evidence type="ECO:0000256" key="6">
    <source>
        <dbReference type="SAM" id="MobiDB-lite"/>
    </source>
</evidence>
<dbReference type="InterPro" id="IPR001208">
    <property type="entry name" value="MCM_dom"/>
</dbReference>
<keyword evidence="2 5" id="KW-0547">Nucleotide-binding</keyword>
<evidence type="ECO:0000313" key="9">
    <source>
        <dbReference type="Proteomes" id="UP001162031"/>
    </source>
</evidence>
<dbReference type="SMART" id="SM00382">
    <property type="entry name" value="AAA"/>
    <property type="match status" value="1"/>
</dbReference>
<reference evidence="8" key="1">
    <citation type="submission" date="2022-12" db="EMBL/GenBank/DDBJ databases">
        <authorList>
            <person name="Webb A."/>
        </authorList>
    </citation>
    <scope>NUCLEOTIDE SEQUENCE</scope>
    <source>
        <strain evidence="8">Hp1</strain>
    </source>
</reference>
<evidence type="ECO:0000256" key="2">
    <source>
        <dbReference type="ARBA" id="ARBA00022741"/>
    </source>
</evidence>
<dbReference type="SUPFAM" id="SSF52540">
    <property type="entry name" value="P-loop containing nucleoside triphosphate hydrolases"/>
    <property type="match status" value="1"/>
</dbReference>
<dbReference type="GO" id="GO:0000724">
    <property type="term" value="P:double-strand break repair via homologous recombination"/>
    <property type="evidence" value="ECO:0007669"/>
    <property type="project" value="TreeGrafter"/>
</dbReference>
<dbReference type="AlphaFoldDB" id="A0AAV0UGP7"/>
<dbReference type="GO" id="GO:0003697">
    <property type="term" value="F:single-stranded DNA binding"/>
    <property type="evidence" value="ECO:0007669"/>
    <property type="project" value="TreeGrafter"/>
</dbReference>
<dbReference type="Pfam" id="PF17855">
    <property type="entry name" value="MCM_lid"/>
    <property type="match status" value="1"/>
</dbReference>
<comment type="caution">
    <text evidence="8">The sequence shown here is derived from an EMBL/GenBank/DDBJ whole genome shotgun (WGS) entry which is preliminary data.</text>
</comment>
<dbReference type="GO" id="GO:0042555">
    <property type="term" value="C:MCM complex"/>
    <property type="evidence" value="ECO:0007669"/>
    <property type="project" value="TreeGrafter"/>
</dbReference>
<dbReference type="GO" id="GO:0017116">
    <property type="term" value="F:single-stranded DNA helicase activity"/>
    <property type="evidence" value="ECO:0007669"/>
    <property type="project" value="TreeGrafter"/>
</dbReference>
<dbReference type="GO" id="GO:0005634">
    <property type="term" value="C:nucleus"/>
    <property type="evidence" value="ECO:0007669"/>
    <property type="project" value="UniProtKB-SubCell"/>
</dbReference>
<dbReference type="EMBL" id="CANTFL010001299">
    <property type="protein sequence ID" value="CAI5736171.1"/>
    <property type="molecule type" value="Genomic_DNA"/>
</dbReference>
<dbReference type="InterPro" id="IPR031327">
    <property type="entry name" value="MCM"/>
</dbReference>
<dbReference type="GO" id="GO:0016787">
    <property type="term" value="F:hydrolase activity"/>
    <property type="evidence" value="ECO:0007669"/>
    <property type="project" value="UniProtKB-KW"/>
</dbReference>
<feature type="compositionally biased region" description="Polar residues" evidence="6">
    <location>
        <begin position="812"/>
        <end position="826"/>
    </location>
</feature>
<dbReference type="Gene3D" id="3.40.50.300">
    <property type="entry name" value="P-loop containing nucleotide triphosphate hydrolases"/>
    <property type="match status" value="1"/>
</dbReference>
<evidence type="ECO:0000259" key="7">
    <source>
        <dbReference type="PROSITE" id="PS50051"/>
    </source>
</evidence>
<dbReference type="PROSITE" id="PS50051">
    <property type="entry name" value="MCM_2"/>
    <property type="match status" value="1"/>
</dbReference>
<dbReference type="InterPro" id="IPR018525">
    <property type="entry name" value="MCM_CS"/>
</dbReference>
<dbReference type="InterPro" id="IPR003593">
    <property type="entry name" value="AAA+_ATPase"/>
</dbReference>
<keyword evidence="3 5" id="KW-0067">ATP-binding</keyword>
<gene>
    <name evidence="8" type="ORF">HBR001_LOCUS6742</name>
</gene>
<keyword evidence="4 5" id="KW-0238">DNA-binding</keyword>
<evidence type="ECO:0000256" key="5">
    <source>
        <dbReference type="RuleBase" id="RU004070"/>
    </source>
</evidence>
<evidence type="ECO:0000256" key="3">
    <source>
        <dbReference type="ARBA" id="ARBA00022840"/>
    </source>
</evidence>
<keyword evidence="9" id="KW-1185">Reference proteome</keyword>
<evidence type="ECO:0000256" key="1">
    <source>
        <dbReference type="ARBA" id="ARBA00012551"/>
    </source>
</evidence>
<proteinExistence type="inferred from homology"/>
<feature type="compositionally biased region" description="Low complexity" evidence="6">
    <location>
        <begin position="842"/>
        <end position="857"/>
    </location>
</feature>
<feature type="compositionally biased region" description="Polar residues" evidence="6">
    <location>
        <begin position="1"/>
        <end position="12"/>
    </location>
</feature>
<dbReference type="GO" id="GO:0006260">
    <property type="term" value="P:DNA replication"/>
    <property type="evidence" value="ECO:0007669"/>
    <property type="project" value="InterPro"/>
</dbReference>
<evidence type="ECO:0000313" key="8">
    <source>
        <dbReference type="EMBL" id="CAI5736171.1"/>
    </source>
</evidence>
<feature type="compositionally biased region" description="Polar residues" evidence="6">
    <location>
        <begin position="858"/>
        <end position="881"/>
    </location>
</feature>
<feature type="region of interest" description="Disordered" evidence="6">
    <location>
        <begin position="1"/>
        <end position="20"/>
    </location>
</feature>
<accession>A0AAV0UGP7</accession>
<dbReference type="InterPro" id="IPR027417">
    <property type="entry name" value="P-loop_NTPase"/>
</dbReference>
<comment type="similarity">
    <text evidence="5">Belongs to the MCM family.</text>
</comment>
<dbReference type="PANTHER" id="PTHR11630">
    <property type="entry name" value="DNA REPLICATION LICENSING FACTOR MCM FAMILY MEMBER"/>
    <property type="match status" value="1"/>
</dbReference>
<feature type="region of interest" description="Disordered" evidence="6">
    <location>
        <begin position="576"/>
        <end position="609"/>
    </location>
</feature>
<dbReference type="InterPro" id="IPR033762">
    <property type="entry name" value="MCM_OB"/>
</dbReference>
<dbReference type="Proteomes" id="UP001162031">
    <property type="component" value="Unassembled WGS sequence"/>
</dbReference>
<protein>
    <recommendedName>
        <fullName evidence="1">DNA helicase</fullName>
        <ecNumber evidence="1">3.6.4.12</ecNumber>
    </recommendedName>
</protein>
<feature type="region of interest" description="Disordered" evidence="6">
    <location>
        <begin position="749"/>
        <end position="881"/>
    </location>
</feature>
<name>A0AAV0UGP7_HYABA</name>
<sequence length="881" mass="97465">MPPKTSAITSSLHSHDGDDEATGARFERLAPEYQAAFARFLRCHYHADIQLLHRRLRHVSTPCAVDKAAAESSPLAYSQRVCAQRLLDFNAQLGTLLFRHPEQLLPLFHVALAKEVGCNAGEPLEHQEVPIIPFKVRRRIKVRVEHLPPVAALQKLSISAIRSNDVKQLVQIAGTVVRTGVMKMQEVEREYQCCNVRCGHRFLVKSDPEQGNVLEIPKVCPSDSAGGKSSGGKKPCKSTQFVPLGGAEGSVVSDHQVIKIQEQASKLGVGSIPRSMLVVLEDDLVDSVKAGDQVVVVGILMRTWKPCVRGVRCDLETMIKANSIRVKNASTSQVLVTEELRAEFEQFWAKHKLDPVRGRNDIIASICPKVYGLFVVKLAVALTVIGGVSYVDESGMKTRGESHMLLVGDPGTGKSQFLRFTAELSPRSVLTTGIGTTSAGLTCTAVKDGGEWMLEAGALVLADRGVCCIDEFSSIRSNDRTSIHEAMEQQTLSVAKAGLVCKLNARTTIFAVTNPRGRYDPTRDVSVNTGLASPLLSRFDLILVLLDRMNSRWDQVVSSFILKQAVGKSTALTEEAEAKGTGGYQPSLQPATRLTVEQEASRSSSSTDSSSLWSIQTLQAYICHVKDKYQPRLSRSAMTILQRYYQQQRASDSRSAARTTIRLLESLTRLAQAHARLMCHAEVSVMDAVVAVFVMEVSKSTDNCSDMMEGGTESVLHSDFSDDPLGEYLLQEKLVLDYLGLREFGTTHCDSSQSTTFQPRAIVKQSSRQQTPRLGPKLKRPLRDDHRSSGETNALRKQRCDSPKSRYIPWSQRRQSLNPASSSQHQVENDDSFDIMDDYRQDQQSQFAEEQSSAPSQTRYQFGRWSQQAEASQSIINKWKK</sequence>